<evidence type="ECO:0008006" key="5">
    <source>
        <dbReference type="Google" id="ProtNLM"/>
    </source>
</evidence>
<accession>A0A0D3BY88</accession>
<evidence type="ECO:0000256" key="2">
    <source>
        <dbReference type="SAM" id="MobiDB-lite"/>
    </source>
</evidence>
<reference evidence="3" key="2">
    <citation type="submission" date="2015-03" db="UniProtKB">
        <authorList>
            <consortium name="EnsemblPlants"/>
        </authorList>
    </citation>
    <scope>IDENTIFICATION</scope>
</reference>
<dbReference type="PANTHER" id="PTHR43272">
    <property type="entry name" value="LONG-CHAIN-FATTY-ACID--COA LIGASE"/>
    <property type="match status" value="1"/>
</dbReference>
<dbReference type="PANTHER" id="PTHR43272:SF92">
    <property type="entry name" value="LONG CHAIN ACYL-COA SYNTHETASE 8"/>
    <property type="match status" value="1"/>
</dbReference>
<protein>
    <recommendedName>
        <fullName evidence="5">AMP-dependent synthetase/ligase domain-containing protein</fullName>
    </recommendedName>
</protein>
<organism evidence="3 4">
    <name type="scientific">Brassica oleracea var. oleracea</name>
    <dbReference type="NCBI Taxonomy" id="109376"/>
    <lineage>
        <taxon>Eukaryota</taxon>
        <taxon>Viridiplantae</taxon>
        <taxon>Streptophyta</taxon>
        <taxon>Embryophyta</taxon>
        <taxon>Tracheophyta</taxon>
        <taxon>Spermatophyta</taxon>
        <taxon>Magnoliopsida</taxon>
        <taxon>eudicotyledons</taxon>
        <taxon>Gunneridae</taxon>
        <taxon>Pentapetalae</taxon>
        <taxon>rosids</taxon>
        <taxon>malvids</taxon>
        <taxon>Brassicales</taxon>
        <taxon>Brassicaceae</taxon>
        <taxon>Brassiceae</taxon>
        <taxon>Brassica</taxon>
    </lineage>
</organism>
<reference evidence="3 4" key="1">
    <citation type="journal article" date="2014" name="Genome Biol.">
        <title>Transcriptome and methylome profiling reveals relics of genome dominance in the mesopolyploid Brassica oleracea.</title>
        <authorList>
            <person name="Parkin I.A."/>
            <person name="Koh C."/>
            <person name="Tang H."/>
            <person name="Robinson S.J."/>
            <person name="Kagale S."/>
            <person name="Clarke W.E."/>
            <person name="Town C.D."/>
            <person name="Nixon J."/>
            <person name="Krishnakumar V."/>
            <person name="Bidwell S.L."/>
            <person name="Denoeud F."/>
            <person name="Belcram H."/>
            <person name="Links M.G."/>
            <person name="Just J."/>
            <person name="Clarke C."/>
            <person name="Bender T."/>
            <person name="Huebert T."/>
            <person name="Mason A.S."/>
            <person name="Pires J.C."/>
            <person name="Barker G."/>
            <person name="Moore J."/>
            <person name="Walley P.G."/>
            <person name="Manoli S."/>
            <person name="Batley J."/>
            <person name="Edwards D."/>
            <person name="Nelson M.N."/>
            <person name="Wang X."/>
            <person name="Paterson A.H."/>
            <person name="King G."/>
            <person name="Bancroft I."/>
            <person name="Chalhoub B."/>
            <person name="Sharpe A.G."/>
        </authorList>
    </citation>
    <scope>NUCLEOTIDE SEQUENCE</scope>
    <source>
        <strain evidence="3 4">cv. TO1000</strain>
    </source>
</reference>
<dbReference type="eggNOG" id="KOG1180">
    <property type="taxonomic scope" value="Eukaryota"/>
</dbReference>
<name>A0A0D3BY88_BRAOL</name>
<sequence length="430" mass="49805">NSQSLVILSDERNVEDEGGFSSLPSPVSSPLGQAPSVSSSPPQLAVVCHTKRTLNPISLLSKSTFQSKKIEHTEHNWCYYLCFFRRGGFDVLTQCGWCRVDFSVNTRFKPFERRSDSKFRSDFRFGVHLSSWSSYIPLLFIAKRRLHWLPMFEEFCGVQRRLHWLPMFEEFCGVQRRLHWLPMFEEFCGVQRRLHWLPMFEEFCGVQRRLHWLPMFEEFCGVQRRLHWLPMFEEFCGVQRRLHWLPCLWRFAGVQRRLYLRRLRDLRGAVWTTVLATPVNIPYLTGRFPCRSPLLISPFQGCFRQNIIGVTIYASLGEDALIYSLNVVGVDVSDKPMPRGEIVVGDNSVTAGYFNNQAKTDDVYKRNGAEQAGVKYSDFSELCENGDAVNKVQQPLTKAAKVEKFEIPAKIKLLPEPWTSESGLAQLLSR</sequence>
<evidence type="ECO:0000313" key="3">
    <source>
        <dbReference type="EnsemblPlants" id="Bo4g120480.1"/>
    </source>
</evidence>
<dbReference type="Gramene" id="Bo4g120480.1">
    <property type="protein sequence ID" value="Bo4g120480.1"/>
    <property type="gene ID" value="Bo4g120480"/>
</dbReference>
<comment type="cofactor">
    <cofactor evidence="1">
        <name>Mg(2+)</name>
        <dbReference type="ChEBI" id="CHEBI:18420"/>
    </cofactor>
</comment>
<dbReference type="Proteomes" id="UP000032141">
    <property type="component" value="Chromosome C4"/>
</dbReference>
<evidence type="ECO:0000313" key="4">
    <source>
        <dbReference type="Proteomes" id="UP000032141"/>
    </source>
</evidence>
<dbReference type="GO" id="GO:0005783">
    <property type="term" value="C:endoplasmic reticulum"/>
    <property type="evidence" value="ECO:0007669"/>
    <property type="project" value="TreeGrafter"/>
</dbReference>
<feature type="region of interest" description="Disordered" evidence="2">
    <location>
        <begin position="1"/>
        <end position="39"/>
    </location>
</feature>
<evidence type="ECO:0000256" key="1">
    <source>
        <dbReference type="ARBA" id="ARBA00001946"/>
    </source>
</evidence>
<keyword evidence="4" id="KW-1185">Reference proteome</keyword>
<dbReference type="HOGENOM" id="CLU_638716_0_0_1"/>
<dbReference type="EnsemblPlants" id="Bo4g120480.1">
    <property type="protein sequence ID" value="Bo4g120480.1"/>
    <property type="gene ID" value="Bo4g120480"/>
</dbReference>
<dbReference type="AlphaFoldDB" id="A0A0D3BY88"/>
<dbReference type="STRING" id="109376.A0A0D3BY88"/>
<dbReference type="GO" id="GO:0016020">
    <property type="term" value="C:membrane"/>
    <property type="evidence" value="ECO:0007669"/>
    <property type="project" value="TreeGrafter"/>
</dbReference>
<feature type="compositionally biased region" description="Low complexity" evidence="2">
    <location>
        <begin position="21"/>
        <end position="31"/>
    </location>
</feature>
<dbReference type="GO" id="GO:0004467">
    <property type="term" value="F:long-chain fatty acid-CoA ligase activity"/>
    <property type="evidence" value="ECO:0007669"/>
    <property type="project" value="TreeGrafter"/>
</dbReference>
<proteinExistence type="predicted"/>